<dbReference type="PROSITE" id="PS51257">
    <property type="entry name" value="PROKAR_LIPOPROTEIN"/>
    <property type="match status" value="1"/>
</dbReference>
<dbReference type="RefSeq" id="WP_111815923.1">
    <property type="nucleotide sequence ID" value="NZ_CBCRZQ010000005.1"/>
</dbReference>
<comment type="caution">
    <text evidence="2">The sequence shown here is derived from an EMBL/GenBank/DDBJ whole genome shotgun (WGS) entry which is preliminary data.</text>
</comment>
<feature type="signal peptide" evidence="1">
    <location>
        <begin position="1"/>
        <end position="21"/>
    </location>
</feature>
<keyword evidence="3" id="KW-1185">Reference proteome</keyword>
<protein>
    <recommendedName>
        <fullName evidence="4">Leucine-rich repeat domain-containing protein</fullName>
    </recommendedName>
</protein>
<dbReference type="EMBL" id="VORU01000006">
    <property type="protein sequence ID" value="TXD69105.1"/>
    <property type="molecule type" value="Genomic_DNA"/>
</dbReference>
<dbReference type="Proteomes" id="UP000321945">
    <property type="component" value="Unassembled WGS sequence"/>
</dbReference>
<evidence type="ECO:0000313" key="2">
    <source>
        <dbReference type="EMBL" id="TXD69105.1"/>
    </source>
</evidence>
<evidence type="ECO:0008006" key="4">
    <source>
        <dbReference type="Google" id="ProtNLM"/>
    </source>
</evidence>
<feature type="chain" id="PRO_5022884759" description="Leucine-rich repeat domain-containing protein" evidence="1">
    <location>
        <begin position="22"/>
        <end position="237"/>
    </location>
</feature>
<dbReference type="InterPro" id="IPR032675">
    <property type="entry name" value="LRR_dom_sf"/>
</dbReference>
<dbReference type="SUPFAM" id="SSF52058">
    <property type="entry name" value="L domain-like"/>
    <property type="match status" value="1"/>
</dbReference>
<organism evidence="2 3">
    <name type="scientific">Aequorivita lipolytica</name>
    <dbReference type="NCBI Taxonomy" id="153267"/>
    <lineage>
        <taxon>Bacteria</taxon>
        <taxon>Pseudomonadati</taxon>
        <taxon>Bacteroidota</taxon>
        <taxon>Flavobacteriia</taxon>
        <taxon>Flavobacteriales</taxon>
        <taxon>Flavobacteriaceae</taxon>
        <taxon>Aequorivita</taxon>
    </lineage>
</organism>
<accession>A0A5C6YPV4</accession>
<reference evidence="2 3" key="1">
    <citation type="submission" date="2019-08" db="EMBL/GenBank/DDBJ databases">
        <title>Genome of Aequorivita lipolytica Y10-2 (type strain).</title>
        <authorList>
            <person name="Bowman J.P."/>
        </authorList>
    </citation>
    <scope>NUCLEOTIDE SEQUENCE [LARGE SCALE GENOMIC DNA]</scope>
    <source>
        <strain evidence="2 3">Y10-2</strain>
    </source>
</reference>
<gene>
    <name evidence="2" type="ORF">ESV24_08655</name>
</gene>
<proteinExistence type="predicted"/>
<name>A0A5C6YPV4_9FLAO</name>
<dbReference type="AlphaFoldDB" id="A0A5C6YPV4"/>
<evidence type="ECO:0000256" key="1">
    <source>
        <dbReference type="SAM" id="SignalP"/>
    </source>
</evidence>
<dbReference type="Gene3D" id="3.80.10.10">
    <property type="entry name" value="Ribonuclease Inhibitor"/>
    <property type="match status" value="1"/>
</dbReference>
<sequence>MKTSKLLFLLFLAPFLTISCSKDSLPEEENLQEENKYFKYTIGDGPFVHFEDMVLKEIILNNFDINTNKDNEISFEEATAYKGAIDVSFNTIESLTGIEKFVNIIALNCANNKLNTLDMSNNLSLESLNCGNNPFYEIDLSPNTKLTHLDIRTTKIATLDLSKNTNLVVIKGVCNYNLKTVNVRNNSNDKILIFFFGLNNTTLECVQVDDIDYSNTITNWIIPENAIYSLNCFDNIL</sequence>
<dbReference type="OrthoDB" id="3179827at2"/>
<evidence type="ECO:0000313" key="3">
    <source>
        <dbReference type="Proteomes" id="UP000321945"/>
    </source>
</evidence>
<keyword evidence="1" id="KW-0732">Signal</keyword>